<sequence>MVSFVLDLFGKNKCIFLLFAFLLSASSFVMIVYNRIMGRTKNLKQKLQSARQLEIVEIVFSIVQLVATFVHLILAAVGIKNNYNVSVFPLAFAIVLVAFVFEKVDEEFTHGDDQGMNLNKF</sequence>
<comment type="caution">
    <text evidence="1">The sequence shown here is derived from an EMBL/GenBank/DDBJ whole genome shotgun (WGS) entry which is preliminary data.</text>
</comment>
<name>A0ACC0XJE5_9ROSI</name>
<evidence type="ECO:0000313" key="1">
    <source>
        <dbReference type="EMBL" id="KAJ0017723.1"/>
    </source>
</evidence>
<organism evidence="1 2">
    <name type="scientific">Pistacia integerrima</name>
    <dbReference type="NCBI Taxonomy" id="434235"/>
    <lineage>
        <taxon>Eukaryota</taxon>
        <taxon>Viridiplantae</taxon>
        <taxon>Streptophyta</taxon>
        <taxon>Embryophyta</taxon>
        <taxon>Tracheophyta</taxon>
        <taxon>Spermatophyta</taxon>
        <taxon>Magnoliopsida</taxon>
        <taxon>eudicotyledons</taxon>
        <taxon>Gunneridae</taxon>
        <taxon>Pentapetalae</taxon>
        <taxon>rosids</taxon>
        <taxon>malvids</taxon>
        <taxon>Sapindales</taxon>
        <taxon>Anacardiaceae</taxon>
        <taxon>Pistacia</taxon>
    </lineage>
</organism>
<gene>
    <name evidence="1" type="ORF">Pint_11319</name>
</gene>
<dbReference type="Proteomes" id="UP001163603">
    <property type="component" value="Chromosome 12"/>
</dbReference>
<accession>A0ACC0XJE5</accession>
<evidence type="ECO:0000313" key="2">
    <source>
        <dbReference type="Proteomes" id="UP001163603"/>
    </source>
</evidence>
<protein>
    <submittedName>
        <fullName evidence="1">Uncharacterized protein</fullName>
    </submittedName>
</protein>
<keyword evidence="2" id="KW-1185">Reference proteome</keyword>
<dbReference type="EMBL" id="CM047747">
    <property type="protein sequence ID" value="KAJ0017723.1"/>
    <property type="molecule type" value="Genomic_DNA"/>
</dbReference>
<proteinExistence type="predicted"/>
<reference evidence="2" key="1">
    <citation type="journal article" date="2023" name="G3 (Bethesda)">
        <title>Genome assembly and association tests identify interacting loci associated with vigor, precocity, and sex in interspecific pistachio rootstocks.</title>
        <authorList>
            <person name="Palmer W."/>
            <person name="Jacygrad E."/>
            <person name="Sagayaradj S."/>
            <person name="Cavanaugh K."/>
            <person name="Han R."/>
            <person name="Bertier L."/>
            <person name="Beede B."/>
            <person name="Kafkas S."/>
            <person name="Golino D."/>
            <person name="Preece J."/>
            <person name="Michelmore R."/>
        </authorList>
    </citation>
    <scope>NUCLEOTIDE SEQUENCE [LARGE SCALE GENOMIC DNA]</scope>
</reference>